<proteinExistence type="predicted"/>
<comment type="caution">
    <text evidence="2">The sequence shown here is derived from an EMBL/GenBank/DDBJ whole genome shotgun (WGS) entry which is preliminary data.</text>
</comment>
<dbReference type="EMBL" id="ABXA01000044">
    <property type="protein sequence ID" value="EEB35387.1"/>
    <property type="molecule type" value="Genomic_DNA"/>
</dbReference>
<reference evidence="2" key="2">
    <citation type="submission" date="2008-10" db="EMBL/GenBank/DDBJ databases">
        <title>Draft genome sequence of Anaerococcus hydrogenalis (DSM 7454).</title>
        <authorList>
            <person name="Sudarsanam P."/>
            <person name="Ley R."/>
            <person name="Guruge J."/>
            <person name="Turnbaugh P.J."/>
            <person name="Mahowald M."/>
            <person name="Liep D."/>
            <person name="Gordon J."/>
        </authorList>
    </citation>
    <scope>NUCLEOTIDE SEQUENCE [LARGE SCALE GENOMIC DNA]</scope>
    <source>
        <strain evidence="2">DSM 7454</strain>
    </source>
</reference>
<dbReference type="Proteomes" id="UP000005451">
    <property type="component" value="Unassembled WGS sequence"/>
</dbReference>
<accession>B6WBB7</accession>
<keyword evidence="1" id="KW-0472">Membrane</keyword>
<evidence type="ECO:0000313" key="2">
    <source>
        <dbReference type="EMBL" id="EEB35387.1"/>
    </source>
</evidence>
<sequence length="45" mass="5607">MVCYNIFSHNFPLYFSLLFKILYHFLFIFESKKDCLIYYKLVKCL</sequence>
<keyword evidence="1" id="KW-1133">Transmembrane helix</keyword>
<gene>
    <name evidence="2" type="ORF">ANHYDRO_01900</name>
</gene>
<feature type="transmembrane region" description="Helical" evidence="1">
    <location>
        <begin position="12"/>
        <end position="29"/>
    </location>
</feature>
<dbReference type="AlphaFoldDB" id="B6WBB7"/>
<organism evidence="2">
    <name type="scientific">Anaerococcus hydrogenalis DSM 7454</name>
    <dbReference type="NCBI Taxonomy" id="561177"/>
    <lineage>
        <taxon>Bacteria</taxon>
        <taxon>Bacillati</taxon>
        <taxon>Bacillota</taxon>
        <taxon>Tissierellia</taxon>
        <taxon>Tissierellales</taxon>
        <taxon>Peptoniphilaceae</taxon>
        <taxon>Anaerococcus</taxon>
    </lineage>
</organism>
<keyword evidence="1" id="KW-0812">Transmembrane</keyword>
<evidence type="ECO:0000256" key="1">
    <source>
        <dbReference type="SAM" id="Phobius"/>
    </source>
</evidence>
<protein>
    <submittedName>
        <fullName evidence="2">Uncharacterized protein</fullName>
    </submittedName>
</protein>
<name>B6WBB7_9FIRM</name>
<reference evidence="2" key="1">
    <citation type="submission" date="2008-09" db="EMBL/GenBank/DDBJ databases">
        <authorList>
            <person name="Fulton L."/>
            <person name="Clifton S."/>
            <person name="Fulton B."/>
            <person name="Xu J."/>
            <person name="Minx P."/>
            <person name="Pepin K.H."/>
            <person name="Johnson M."/>
            <person name="Thiruvilangam P."/>
            <person name="Bhonagiri V."/>
            <person name="Nash W.E."/>
            <person name="Mardis E.R."/>
            <person name="Wilson R.K."/>
        </authorList>
    </citation>
    <scope>NUCLEOTIDE SEQUENCE [LARGE SCALE GENOMIC DNA]</scope>
    <source>
        <strain evidence="2">DSM 7454</strain>
    </source>
</reference>